<dbReference type="Proteomes" id="UP000198870">
    <property type="component" value="Unassembled WGS sequence"/>
</dbReference>
<protein>
    <submittedName>
        <fullName evidence="8">Transcriptional regulator containing GAF, AAA-type ATPase, and DNA-binding Fis domains</fullName>
    </submittedName>
</protein>
<reference evidence="8 9" key="1">
    <citation type="submission" date="2016-10" db="EMBL/GenBank/DDBJ databases">
        <authorList>
            <person name="de Groot N.N."/>
        </authorList>
    </citation>
    <scope>NUCLEOTIDE SEQUENCE [LARGE SCALE GENOMIC DNA]</scope>
    <source>
        <strain evidence="8 9">AA1</strain>
    </source>
</reference>
<evidence type="ECO:0000256" key="6">
    <source>
        <dbReference type="ARBA" id="ARBA00023163"/>
    </source>
</evidence>
<dbReference type="InterPro" id="IPR029016">
    <property type="entry name" value="GAF-like_dom_sf"/>
</dbReference>
<sequence length="523" mass="59358">MTVDKHRFFRNVTLSLCSSLDLEKALFKCFHYIRKYIPADGLQFDITEPNGATLSIVRVTKEGVEIQDILIPFSPESIEEEQRYYEKKENKKIDDVLIFNAPSINPISKDFAKVLNLKEASNLILPVDFEDSFPATISLYTFSQHAYTADHAKLLSAVKEPFSMAMSNALRHRDVQNRSENFKKETQRLYLELMEISGDKIIGAESGLKEVMTLARHVAEVESPVMLLGETGTGKDVIANAIHQFSKRHEGPVVKVNCGAIPENLIDSELFGHEKGAFTGAVSQKRGKFERADSGTLFLDEVGELSLVAQVRLLRAIQFKEIERLGGTRTIPVDTRIIAATHRDMDELIKSGTFREDLYFRLNVFPIRIPPLRKRKEDIPALAHYFIEKKAKDLNLYPPQRLAPRAMDQLMDYDWPGNVRELSNVIERALILNRNTPLTFDNLHINSATHNATEIPMDKNDDDIIPFDDMISHYIVKVLKRTGGRIEGPNGAAKLLSMKPNTLRSKIKKLNIRFDKTKAKRPS</sequence>
<dbReference type="AlphaFoldDB" id="A0A1G5DGV3"/>
<keyword evidence="1" id="KW-0547">Nucleotide-binding</keyword>
<organism evidence="8 9">
    <name type="scientific">Desulfoluna spongiiphila</name>
    <dbReference type="NCBI Taxonomy" id="419481"/>
    <lineage>
        <taxon>Bacteria</taxon>
        <taxon>Pseudomonadati</taxon>
        <taxon>Thermodesulfobacteriota</taxon>
        <taxon>Desulfobacteria</taxon>
        <taxon>Desulfobacterales</taxon>
        <taxon>Desulfolunaceae</taxon>
        <taxon>Desulfoluna</taxon>
    </lineage>
</organism>
<evidence type="ECO:0000256" key="5">
    <source>
        <dbReference type="ARBA" id="ARBA00023159"/>
    </source>
</evidence>
<dbReference type="Gene3D" id="3.40.50.300">
    <property type="entry name" value="P-loop containing nucleotide triphosphate hydrolases"/>
    <property type="match status" value="1"/>
</dbReference>
<keyword evidence="6" id="KW-0804">Transcription</keyword>
<accession>A0A1G5DGV3</accession>
<dbReference type="GO" id="GO:0006355">
    <property type="term" value="P:regulation of DNA-templated transcription"/>
    <property type="evidence" value="ECO:0007669"/>
    <property type="project" value="InterPro"/>
</dbReference>
<dbReference type="Gene3D" id="1.10.8.60">
    <property type="match status" value="1"/>
</dbReference>
<dbReference type="PROSITE" id="PS00688">
    <property type="entry name" value="SIGMA54_INTERACT_3"/>
    <property type="match status" value="1"/>
</dbReference>
<dbReference type="InterPro" id="IPR009057">
    <property type="entry name" value="Homeodomain-like_sf"/>
</dbReference>
<keyword evidence="4 8" id="KW-0238">DNA-binding</keyword>
<evidence type="ECO:0000256" key="3">
    <source>
        <dbReference type="ARBA" id="ARBA00023015"/>
    </source>
</evidence>
<evidence type="ECO:0000256" key="2">
    <source>
        <dbReference type="ARBA" id="ARBA00022840"/>
    </source>
</evidence>
<dbReference type="InterPro" id="IPR003593">
    <property type="entry name" value="AAA+_ATPase"/>
</dbReference>
<evidence type="ECO:0000256" key="4">
    <source>
        <dbReference type="ARBA" id="ARBA00023125"/>
    </source>
</evidence>
<dbReference type="InterPro" id="IPR058031">
    <property type="entry name" value="AAA_lid_NorR"/>
</dbReference>
<dbReference type="FunFam" id="3.40.50.300:FF:000006">
    <property type="entry name" value="DNA-binding transcriptional regulator NtrC"/>
    <property type="match status" value="1"/>
</dbReference>
<dbReference type="CDD" id="cd00009">
    <property type="entry name" value="AAA"/>
    <property type="match status" value="1"/>
</dbReference>
<dbReference type="SUPFAM" id="SSF52540">
    <property type="entry name" value="P-loop containing nucleoside triphosphate hydrolases"/>
    <property type="match status" value="1"/>
</dbReference>
<dbReference type="GO" id="GO:0003677">
    <property type="term" value="F:DNA binding"/>
    <property type="evidence" value="ECO:0007669"/>
    <property type="project" value="UniProtKB-KW"/>
</dbReference>
<proteinExistence type="predicted"/>
<dbReference type="Gene3D" id="1.10.10.60">
    <property type="entry name" value="Homeodomain-like"/>
    <property type="match status" value="1"/>
</dbReference>
<dbReference type="PANTHER" id="PTHR32071:SF117">
    <property type="entry name" value="PTS-DEPENDENT DIHYDROXYACETONE KINASE OPERON REGULATORY PROTEIN-RELATED"/>
    <property type="match status" value="1"/>
</dbReference>
<dbReference type="Pfam" id="PF00158">
    <property type="entry name" value="Sigma54_activat"/>
    <property type="match status" value="1"/>
</dbReference>
<dbReference type="SUPFAM" id="SSF46689">
    <property type="entry name" value="Homeodomain-like"/>
    <property type="match status" value="1"/>
</dbReference>
<dbReference type="InterPro" id="IPR025944">
    <property type="entry name" value="Sigma_54_int_dom_CS"/>
</dbReference>
<dbReference type="PROSITE" id="PS00675">
    <property type="entry name" value="SIGMA54_INTERACT_1"/>
    <property type="match status" value="1"/>
</dbReference>
<dbReference type="Gene3D" id="3.30.450.40">
    <property type="match status" value="1"/>
</dbReference>
<dbReference type="SMART" id="SM00382">
    <property type="entry name" value="AAA"/>
    <property type="match status" value="1"/>
</dbReference>
<dbReference type="InterPro" id="IPR002078">
    <property type="entry name" value="Sigma_54_int"/>
</dbReference>
<evidence type="ECO:0000256" key="1">
    <source>
        <dbReference type="ARBA" id="ARBA00022741"/>
    </source>
</evidence>
<evidence type="ECO:0000313" key="8">
    <source>
        <dbReference type="EMBL" id="SCY13856.1"/>
    </source>
</evidence>
<feature type="domain" description="Sigma-54 factor interaction" evidence="7">
    <location>
        <begin position="201"/>
        <end position="431"/>
    </location>
</feature>
<keyword evidence="2" id="KW-0067">ATP-binding</keyword>
<name>A0A1G5DGV3_9BACT</name>
<dbReference type="EMBL" id="FMUX01000004">
    <property type="protein sequence ID" value="SCY13856.1"/>
    <property type="molecule type" value="Genomic_DNA"/>
</dbReference>
<dbReference type="SUPFAM" id="SSF55781">
    <property type="entry name" value="GAF domain-like"/>
    <property type="match status" value="1"/>
</dbReference>
<evidence type="ECO:0000313" key="9">
    <source>
        <dbReference type="Proteomes" id="UP000198870"/>
    </source>
</evidence>
<dbReference type="InterPro" id="IPR027417">
    <property type="entry name" value="P-loop_NTPase"/>
</dbReference>
<keyword evidence="9" id="KW-1185">Reference proteome</keyword>
<dbReference type="RefSeq" id="WP_175469577.1">
    <property type="nucleotide sequence ID" value="NZ_FMUX01000004.1"/>
</dbReference>
<gene>
    <name evidence="8" type="ORF">SAMN05216233_104180</name>
</gene>
<keyword evidence="3" id="KW-0805">Transcription regulation</keyword>
<keyword evidence="5" id="KW-0010">Activator</keyword>
<dbReference type="PANTHER" id="PTHR32071">
    <property type="entry name" value="TRANSCRIPTIONAL REGULATORY PROTEIN"/>
    <property type="match status" value="1"/>
</dbReference>
<dbReference type="Pfam" id="PF25601">
    <property type="entry name" value="AAA_lid_14"/>
    <property type="match status" value="1"/>
</dbReference>
<evidence type="ECO:0000259" key="7">
    <source>
        <dbReference type="PROSITE" id="PS50045"/>
    </source>
</evidence>
<dbReference type="GO" id="GO:0005524">
    <property type="term" value="F:ATP binding"/>
    <property type="evidence" value="ECO:0007669"/>
    <property type="project" value="UniProtKB-KW"/>
</dbReference>
<dbReference type="InterPro" id="IPR025662">
    <property type="entry name" value="Sigma_54_int_dom_ATP-bd_1"/>
</dbReference>
<dbReference type="PROSITE" id="PS50045">
    <property type="entry name" value="SIGMA54_INTERACT_4"/>
    <property type="match status" value="1"/>
</dbReference>
<dbReference type="STRING" id="419481.SAMN05216233_104180"/>